<dbReference type="Proteomes" id="UP000193785">
    <property type="component" value="Unassembled WGS sequence"/>
</dbReference>
<protein>
    <submittedName>
        <fullName evidence="1">Uncharacterized protein</fullName>
    </submittedName>
</protein>
<accession>A0ABX3UQR5</accession>
<organism evidence="1 2">
    <name type="scientific">Pantoea septica</name>
    <dbReference type="NCBI Taxonomy" id="472695"/>
    <lineage>
        <taxon>Bacteria</taxon>
        <taxon>Pseudomonadati</taxon>
        <taxon>Pseudomonadota</taxon>
        <taxon>Gammaproteobacteria</taxon>
        <taxon>Enterobacterales</taxon>
        <taxon>Erwiniaceae</taxon>
        <taxon>Pantoea</taxon>
    </lineage>
</organism>
<keyword evidence="2" id="KW-1185">Reference proteome</keyword>
<gene>
    <name evidence="1" type="ORF">HA46_12540</name>
</gene>
<sequence>MMSSFYYLTQECDPSGCFVLHTKACTRLPDAALRVFIGTFYHPRDALLTAKNRKVNTKPCRECLKDICR</sequence>
<reference evidence="1 2" key="1">
    <citation type="journal article" date="2017" name="Antonie Van Leeuwenhoek">
        <title>Phylogenomic resolution of the bacterial genus Pantoea and its relationship with Erwinia and Tatumella.</title>
        <authorList>
            <person name="Palmer M."/>
            <person name="Steenkamp E.T."/>
            <person name="Coetzee M.P."/>
            <person name="Chan W.Y."/>
            <person name="van Zyl E."/>
            <person name="De Maayer P."/>
            <person name="Coutinho T.A."/>
            <person name="Blom J."/>
            <person name="Smits T.H."/>
            <person name="Duffy B."/>
            <person name="Venter S.N."/>
        </authorList>
    </citation>
    <scope>NUCLEOTIDE SEQUENCE [LARGE SCALE GENOMIC DNA]</scope>
    <source>
        <strain evidence="1 2">LMG 5345</strain>
    </source>
</reference>
<name>A0ABX3UQR5_9GAMM</name>
<evidence type="ECO:0000313" key="1">
    <source>
        <dbReference type="EMBL" id="ORM98502.1"/>
    </source>
</evidence>
<comment type="caution">
    <text evidence="1">The sequence shown here is derived from an EMBL/GenBank/DDBJ whole genome shotgun (WGS) entry which is preliminary data.</text>
</comment>
<proteinExistence type="predicted"/>
<evidence type="ECO:0000313" key="2">
    <source>
        <dbReference type="Proteomes" id="UP000193785"/>
    </source>
</evidence>
<dbReference type="EMBL" id="MLJJ01000021">
    <property type="protein sequence ID" value="ORM98502.1"/>
    <property type="molecule type" value="Genomic_DNA"/>
</dbReference>